<dbReference type="InterPro" id="IPR013083">
    <property type="entry name" value="Znf_RING/FYVE/PHD"/>
</dbReference>
<evidence type="ECO:0000256" key="7">
    <source>
        <dbReference type="SAM" id="MobiDB-lite"/>
    </source>
</evidence>
<dbReference type="Gene3D" id="3.30.40.10">
    <property type="entry name" value="Zinc/RING finger domain, C3HC4 (zinc finger)"/>
    <property type="match status" value="2"/>
</dbReference>
<feature type="coiled-coil region" evidence="6">
    <location>
        <begin position="70"/>
        <end position="104"/>
    </location>
</feature>
<evidence type="ECO:0000313" key="10">
    <source>
        <dbReference type="Proteomes" id="UP000308199"/>
    </source>
</evidence>
<accession>A0A4S4L3B7</accession>
<dbReference type="Proteomes" id="UP000308199">
    <property type="component" value="Unassembled WGS sequence"/>
</dbReference>
<evidence type="ECO:0000256" key="2">
    <source>
        <dbReference type="ARBA" id="ARBA00008126"/>
    </source>
</evidence>
<evidence type="ECO:0000313" key="9">
    <source>
        <dbReference type="EMBL" id="THH05789.1"/>
    </source>
</evidence>
<keyword evidence="5" id="KW-0863">Zinc-finger</keyword>
<dbReference type="GO" id="GO:0008270">
    <property type="term" value="F:zinc ion binding"/>
    <property type="evidence" value="ECO:0007669"/>
    <property type="project" value="UniProtKB-KW"/>
</dbReference>
<dbReference type="OrthoDB" id="116827at2759"/>
<dbReference type="GO" id="GO:0005634">
    <property type="term" value="C:nucleus"/>
    <property type="evidence" value="ECO:0007669"/>
    <property type="project" value="UniProtKB-SubCell"/>
</dbReference>
<comment type="subcellular location">
    <subcellularLocation>
        <location evidence="1 4">Nucleus</location>
    </subcellularLocation>
</comment>
<organism evidence="9 10">
    <name type="scientific">Phellinidium pouzarii</name>
    <dbReference type="NCBI Taxonomy" id="167371"/>
    <lineage>
        <taxon>Eukaryota</taxon>
        <taxon>Fungi</taxon>
        <taxon>Dikarya</taxon>
        <taxon>Basidiomycota</taxon>
        <taxon>Agaricomycotina</taxon>
        <taxon>Agaricomycetes</taxon>
        <taxon>Hymenochaetales</taxon>
        <taxon>Hymenochaetaceae</taxon>
        <taxon>Phellinidium</taxon>
    </lineage>
</organism>
<feature type="region of interest" description="Disordered" evidence="7">
    <location>
        <begin position="128"/>
        <end position="159"/>
    </location>
</feature>
<keyword evidence="10" id="KW-1185">Reference proteome</keyword>
<dbReference type="InterPro" id="IPR016818">
    <property type="entry name" value="NOSIP"/>
</dbReference>
<feature type="domain" description="RING-type" evidence="8">
    <location>
        <begin position="266"/>
        <end position="308"/>
    </location>
</feature>
<dbReference type="AlphaFoldDB" id="A0A4S4L3B7"/>
<dbReference type="SUPFAM" id="SSF57850">
    <property type="entry name" value="RING/U-box"/>
    <property type="match status" value="2"/>
</dbReference>
<dbReference type="PANTHER" id="PTHR13063">
    <property type="entry name" value="ENOS INTERACTING PROTEIN"/>
    <property type="match status" value="1"/>
</dbReference>
<evidence type="ECO:0000256" key="5">
    <source>
        <dbReference type="PROSITE-ProRule" id="PRU00175"/>
    </source>
</evidence>
<gene>
    <name evidence="9" type="ORF">EW145_g4548</name>
</gene>
<evidence type="ECO:0000256" key="1">
    <source>
        <dbReference type="ARBA" id="ARBA00004123"/>
    </source>
</evidence>
<dbReference type="Pfam" id="PF15906">
    <property type="entry name" value="zf-NOSIP"/>
    <property type="match status" value="1"/>
</dbReference>
<sequence length="343" mass="37620">MTKHSKNNTASSIFSYHEYKRLNYGTQRQRLGNESMRQYDACSLCLQKARDPVACTDGHLFCKECIYTDLLTQKKAIKRQKAKLDVLKKEAEDERLRVQAEARERVLKEFERGQLGLGMGSSVAISTSGAVKGKEKGAEEEGKEGENGSAEGPRGTKRKLDVSFSSTDIELLAAEAEAAALKRIKLEQAEALKAKLPDFWLPSLTPTYTSSGPPKDLKEVKVVTTCKGGREAHEISLKTLIPVEFAYPKELPPDFKNPADRRDAMCPSCKKILSNNSVMFLMASCSHIVCKTCTDTLVRPSSQCVVCDKETPAAKIIEVKREGTGYAGGGLAETSRTGVAFQG</sequence>
<protein>
    <recommendedName>
        <fullName evidence="8">RING-type domain-containing protein</fullName>
    </recommendedName>
</protein>
<comment type="similarity">
    <text evidence="2 4">Belongs to the NOSIP family.</text>
</comment>
<dbReference type="InterPro" id="IPR031790">
    <property type="entry name" value="Znf-NOSIP"/>
</dbReference>
<dbReference type="GO" id="GO:0061630">
    <property type="term" value="F:ubiquitin protein ligase activity"/>
    <property type="evidence" value="ECO:0007669"/>
    <property type="project" value="InterPro"/>
</dbReference>
<evidence type="ECO:0000256" key="3">
    <source>
        <dbReference type="ARBA" id="ARBA00023242"/>
    </source>
</evidence>
<dbReference type="PANTHER" id="PTHR13063:SF10">
    <property type="entry name" value="NITRIC OXIDE SYNTHASE-INTERACTING PROTEIN"/>
    <property type="match status" value="1"/>
</dbReference>
<dbReference type="EMBL" id="SGPK01000237">
    <property type="protein sequence ID" value="THH05789.1"/>
    <property type="molecule type" value="Genomic_DNA"/>
</dbReference>
<name>A0A4S4L3B7_9AGAM</name>
<keyword evidence="5" id="KW-0479">Metal-binding</keyword>
<dbReference type="InterPro" id="IPR001841">
    <property type="entry name" value="Znf_RING"/>
</dbReference>
<evidence type="ECO:0000259" key="8">
    <source>
        <dbReference type="PROSITE" id="PS50089"/>
    </source>
</evidence>
<comment type="caution">
    <text evidence="9">The sequence shown here is derived from an EMBL/GenBank/DDBJ whole genome shotgun (WGS) entry which is preliminary data.</text>
</comment>
<feature type="compositionally biased region" description="Basic and acidic residues" evidence="7">
    <location>
        <begin position="132"/>
        <end position="146"/>
    </location>
</feature>
<keyword evidence="5" id="KW-0862">Zinc</keyword>
<proteinExistence type="inferred from homology"/>
<keyword evidence="3 4" id="KW-0539">Nucleus</keyword>
<dbReference type="PIRSF" id="PIRSF023577">
    <property type="entry name" value="ENOS_interacting"/>
    <property type="match status" value="1"/>
</dbReference>
<evidence type="ECO:0000256" key="6">
    <source>
        <dbReference type="SAM" id="Coils"/>
    </source>
</evidence>
<reference evidence="9 10" key="1">
    <citation type="submission" date="2019-02" db="EMBL/GenBank/DDBJ databases">
        <title>Genome sequencing of the rare red list fungi Phellinidium pouzarii.</title>
        <authorList>
            <person name="Buettner E."/>
            <person name="Kellner H."/>
        </authorList>
    </citation>
    <scope>NUCLEOTIDE SEQUENCE [LARGE SCALE GENOMIC DNA]</scope>
    <source>
        <strain evidence="9 10">DSM 108285</strain>
    </source>
</reference>
<evidence type="ECO:0000256" key="4">
    <source>
        <dbReference type="PIRNR" id="PIRNR023577"/>
    </source>
</evidence>
<dbReference type="PROSITE" id="PS50089">
    <property type="entry name" value="ZF_RING_2"/>
    <property type="match status" value="1"/>
</dbReference>
<dbReference type="Pfam" id="PF14634">
    <property type="entry name" value="zf-RING_5"/>
    <property type="match status" value="1"/>
</dbReference>
<keyword evidence="6" id="KW-0175">Coiled coil</keyword>